<comment type="caution">
    <text evidence="1">The sequence shown here is derived from an EMBL/GenBank/DDBJ whole genome shotgun (WGS) entry which is preliminary data.</text>
</comment>
<proteinExistence type="predicted"/>
<dbReference type="EMBL" id="JASSZA010000011">
    <property type="protein sequence ID" value="KAK2097486.1"/>
    <property type="molecule type" value="Genomic_DNA"/>
</dbReference>
<evidence type="ECO:0000313" key="2">
    <source>
        <dbReference type="Proteomes" id="UP001266305"/>
    </source>
</evidence>
<dbReference type="Proteomes" id="UP001266305">
    <property type="component" value="Unassembled WGS sequence"/>
</dbReference>
<evidence type="ECO:0000313" key="1">
    <source>
        <dbReference type="EMBL" id="KAK2097486.1"/>
    </source>
</evidence>
<reference evidence="1 2" key="1">
    <citation type="submission" date="2023-05" db="EMBL/GenBank/DDBJ databases">
        <title>B98-5 Cell Line De Novo Hybrid Assembly: An Optical Mapping Approach.</title>
        <authorList>
            <person name="Kananen K."/>
            <person name="Auerbach J.A."/>
            <person name="Kautto E."/>
            <person name="Blachly J.S."/>
        </authorList>
    </citation>
    <scope>NUCLEOTIDE SEQUENCE [LARGE SCALE GENOMIC DNA]</scope>
    <source>
        <strain evidence="1">B95-8</strain>
        <tissue evidence="1">Cell line</tissue>
    </source>
</reference>
<sequence length="127" mass="13997">MREENRGSGSCDLISHPLPQALCTPLPGGFHWCSDVNMVQRYQSPVRVYKYPFELVMALNTCPQCGSDAGEVSDELSYFHCIQVTRKAGLSTMEAAGVSSVEEGPSVLRMPRSQKVCGWRCLVEILA</sequence>
<name>A0ABQ9UK75_SAGOE</name>
<accession>A0ABQ9UK75</accession>
<gene>
    <name evidence="1" type="ORF">P7K49_022937</name>
</gene>
<keyword evidence="2" id="KW-1185">Reference proteome</keyword>
<organism evidence="1 2">
    <name type="scientific">Saguinus oedipus</name>
    <name type="common">Cotton-top tamarin</name>
    <name type="synonym">Oedipomidas oedipus</name>
    <dbReference type="NCBI Taxonomy" id="9490"/>
    <lineage>
        <taxon>Eukaryota</taxon>
        <taxon>Metazoa</taxon>
        <taxon>Chordata</taxon>
        <taxon>Craniata</taxon>
        <taxon>Vertebrata</taxon>
        <taxon>Euteleostomi</taxon>
        <taxon>Mammalia</taxon>
        <taxon>Eutheria</taxon>
        <taxon>Euarchontoglires</taxon>
        <taxon>Primates</taxon>
        <taxon>Haplorrhini</taxon>
        <taxon>Platyrrhini</taxon>
        <taxon>Cebidae</taxon>
        <taxon>Callitrichinae</taxon>
        <taxon>Saguinus</taxon>
    </lineage>
</organism>
<protein>
    <submittedName>
        <fullName evidence="1">Uncharacterized protein</fullName>
    </submittedName>
</protein>